<sequence>MQRFNGGKSNAVYNIVSGDESWIYSYETERKHQSAVWIFENEVKPTKVIRSRSVSKKMVATFVSKKGHVATIPLQERRTVTAEWYMVIVLFQAQLTDDSFAFTLATREPLATLGRTSNRYRPEARAP</sequence>
<dbReference type="GO" id="GO:0003676">
    <property type="term" value="F:nucleic acid binding"/>
    <property type="evidence" value="ECO:0007669"/>
    <property type="project" value="InterPro"/>
</dbReference>
<evidence type="ECO:0000313" key="1">
    <source>
        <dbReference type="EMBL" id="CAK1586181.1"/>
    </source>
</evidence>
<name>A0AAV1KT36_9NEOP</name>
<gene>
    <name evidence="1" type="ORF">PARMNEM_LOCUS7169</name>
</gene>
<organism evidence="1 2">
    <name type="scientific">Parnassius mnemosyne</name>
    <name type="common">clouded apollo</name>
    <dbReference type="NCBI Taxonomy" id="213953"/>
    <lineage>
        <taxon>Eukaryota</taxon>
        <taxon>Metazoa</taxon>
        <taxon>Ecdysozoa</taxon>
        <taxon>Arthropoda</taxon>
        <taxon>Hexapoda</taxon>
        <taxon>Insecta</taxon>
        <taxon>Pterygota</taxon>
        <taxon>Neoptera</taxon>
        <taxon>Endopterygota</taxon>
        <taxon>Lepidoptera</taxon>
        <taxon>Glossata</taxon>
        <taxon>Ditrysia</taxon>
        <taxon>Papilionoidea</taxon>
        <taxon>Papilionidae</taxon>
        <taxon>Parnassiinae</taxon>
        <taxon>Parnassini</taxon>
        <taxon>Parnassius</taxon>
        <taxon>Driopa</taxon>
    </lineage>
</organism>
<dbReference type="EMBL" id="CAVLGL010000080">
    <property type="protein sequence ID" value="CAK1586181.1"/>
    <property type="molecule type" value="Genomic_DNA"/>
</dbReference>
<protein>
    <submittedName>
        <fullName evidence="1">Uncharacterized protein</fullName>
    </submittedName>
</protein>
<dbReference type="Proteomes" id="UP001314205">
    <property type="component" value="Unassembled WGS sequence"/>
</dbReference>
<dbReference type="InterPro" id="IPR036397">
    <property type="entry name" value="RNaseH_sf"/>
</dbReference>
<keyword evidence="2" id="KW-1185">Reference proteome</keyword>
<reference evidence="1 2" key="1">
    <citation type="submission" date="2023-11" db="EMBL/GenBank/DDBJ databases">
        <authorList>
            <person name="Hedman E."/>
            <person name="Englund M."/>
            <person name="Stromberg M."/>
            <person name="Nyberg Akerstrom W."/>
            <person name="Nylinder S."/>
            <person name="Jareborg N."/>
            <person name="Kallberg Y."/>
            <person name="Kronander E."/>
        </authorList>
    </citation>
    <scope>NUCLEOTIDE SEQUENCE [LARGE SCALE GENOMIC DNA]</scope>
</reference>
<comment type="caution">
    <text evidence="1">The sequence shown here is derived from an EMBL/GenBank/DDBJ whole genome shotgun (WGS) entry which is preliminary data.</text>
</comment>
<evidence type="ECO:0000313" key="2">
    <source>
        <dbReference type="Proteomes" id="UP001314205"/>
    </source>
</evidence>
<dbReference type="AlphaFoldDB" id="A0AAV1KT36"/>
<accession>A0AAV1KT36</accession>
<proteinExistence type="predicted"/>
<dbReference type="Gene3D" id="3.30.420.10">
    <property type="entry name" value="Ribonuclease H-like superfamily/Ribonuclease H"/>
    <property type="match status" value="1"/>
</dbReference>